<accession>A0A914ECN5</accession>
<proteinExistence type="predicted"/>
<evidence type="ECO:0000313" key="1">
    <source>
        <dbReference type="Proteomes" id="UP000887540"/>
    </source>
</evidence>
<protein>
    <submittedName>
        <fullName evidence="2">Uncharacterized protein</fullName>
    </submittedName>
</protein>
<organism evidence="1 2">
    <name type="scientific">Acrobeloides nanus</name>
    <dbReference type="NCBI Taxonomy" id="290746"/>
    <lineage>
        <taxon>Eukaryota</taxon>
        <taxon>Metazoa</taxon>
        <taxon>Ecdysozoa</taxon>
        <taxon>Nematoda</taxon>
        <taxon>Chromadorea</taxon>
        <taxon>Rhabditida</taxon>
        <taxon>Tylenchina</taxon>
        <taxon>Cephalobomorpha</taxon>
        <taxon>Cephaloboidea</taxon>
        <taxon>Cephalobidae</taxon>
        <taxon>Acrobeloides</taxon>
    </lineage>
</organism>
<evidence type="ECO:0000313" key="2">
    <source>
        <dbReference type="WBParaSite" id="ACRNAN_scaffold6850.g19973.t1"/>
    </source>
</evidence>
<keyword evidence="1" id="KW-1185">Reference proteome</keyword>
<reference evidence="2" key="1">
    <citation type="submission" date="2022-11" db="UniProtKB">
        <authorList>
            <consortium name="WormBaseParasite"/>
        </authorList>
    </citation>
    <scope>IDENTIFICATION</scope>
</reference>
<dbReference type="WBParaSite" id="ACRNAN_scaffold6850.g19973.t1">
    <property type="protein sequence ID" value="ACRNAN_scaffold6850.g19973.t1"/>
    <property type="gene ID" value="ACRNAN_scaffold6850.g19973"/>
</dbReference>
<dbReference type="AlphaFoldDB" id="A0A914ECN5"/>
<dbReference type="Proteomes" id="UP000887540">
    <property type="component" value="Unplaced"/>
</dbReference>
<sequence>MIPLKSTKLLGKFGFLKEDDPIEEHKCGPAIDHSNVQQEINNQAIGVDGNAQNNRADQNPALAEEGNNQRREISDESAQVLNIMREAIGTLNDGFEDLGRIAVDYQDDFDEFYRQVKRVFRDIEGVAYHHFRDDLRQLWHQRNPNAARENRHRHNLEMIRRNPFLRGTFRLIVGDGGVARMVPFERGIEEPFLQRQPDGDNRDELLTAYSIDSHYDSLEDDDDEMSDADSLMTALEIGVPAEEHDLMVDDDFELDDSMDGDMEI</sequence>
<name>A0A914ECN5_9BILA</name>